<reference evidence="3" key="1">
    <citation type="submission" date="2021-03" db="EMBL/GenBank/DDBJ databases">
        <authorList>
            <person name="Bekaert M."/>
        </authorList>
    </citation>
    <scope>NUCLEOTIDE SEQUENCE</scope>
</reference>
<comment type="caution">
    <text evidence="3">The sequence shown here is derived from an EMBL/GenBank/DDBJ whole genome shotgun (WGS) entry which is preliminary data.</text>
</comment>
<keyword evidence="4" id="KW-1185">Reference proteome</keyword>
<dbReference type="EMBL" id="CAJPWZ010000927">
    <property type="protein sequence ID" value="CAG2203643.1"/>
    <property type="molecule type" value="Genomic_DNA"/>
</dbReference>
<organism evidence="3 4">
    <name type="scientific">Mytilus edulis</name>
    <name type="common">Blue mussel</name>
    <dbReference type="NCBI Taxonomy" id="6550"/>
    <lineage>
        <taxon>Eukaryota</taxon>
        <taxon>Metazoa</taxon>
        <taxon>Spiralia</taxon>
        <taxon>Lophotrochozoa</taxon>
        <taxon>Mollusca</taxon>
        <taxon>Bivalvia</taxon>
        <taxon>Autobranchia</taxon>
        <taxon>Pteriomorphia</taxon>
        <taxon>Mytilida</taxon>
        <taxon>Mytiloidea</taxon>
        <taxon>Mytilidae</taxon>
        <taxon>Mytilinae</taxon>
        <taxon>Mytilus</taxon>
    </lineage>
</organism>
<evidence type="ECO:0000313" key="4">
    <source>
        <dbReference type="Proteomes" id="UP000683360"/>
    </source>
</evidence>
<name>A0A8S3REV5_MYTED</name>
<dbReference type="PROSITE" id="PS50026">
    <property type="entry name" value="EGF_3"/>
    <property type="match status" value="1"/>
</dbReference>
<dbReference type="InterPro" id="IPR000742">
    <property type="entry name" value="EGF"/>
</dbReference>
<sequence length="257" mass="28777">MHVADDSRCILADNLQLNTMYYIIVRLLVIASYTDVVILCPDCNCSTSWPYIGQVKVNCSSDGLTVIPTNFQSDSYFINMVDDSISTIGSFQNKTLSYNVGLSAFAKKNTFSYNIDMISVDHLYLQSFCDCNVPFWSWLKSKAFTIDSVSCFDRDNVLLSSLQASDFDNCFYNSCHPDYCSNGGSCSQDSYGDLICSCVSSWRDALCTGNLYSHARLQYSYGNRVAFGTYRRSMSFSNKGAPKTITHSSIVLTFRTN</sequence>
<evidence type="ECO:0000256" key="1">
    <source>
        <dbReference type="PROSITE-ProRule" id="PRU00076"/>
    </source>
</evidence>
<protein>
    <recommendedName>
        <fullName evidence="2">EGF-like domain-containing protein</fullName>
    </recommendedName>
</protein>
<comment type="caution">
    <text evidence="1">Lacks conserved residue(s) required for the propagation of feature annotation.</text>
</comment>
<dbReference type="Gene3D" id="2.10.25.10">
    <property type="entry name" value="Laminin"/>
    <property type="match status" value="1"/>
</dbReference>
<proteinExistence type="predicted"/>
<keyword evidence="1" id="KW-0245">EGF-like domain</keyword>
<dbReference type="Proteomes" id="UP000683360">
    <property type="component" value="Unassembled WGS sequence"/>
</dbReference>
<feature type="domain" description="EGF-like" evidence="2">
    <location>
        <begin position="171"/>
        <end position="208"/>
    </location>
</feature>
<accession>A0A8S3REV5</accession>
<evidence type="ECO:0000313" key="3">
    <source>
        <dbReference type="EMBL" id="CAG2203643.1"/>
    </source>
</evidence>
<keyword evidence="1" id="KW-1015">Disulfide bond</keyword>
<feature type="disulfide bond" evidence="1">
    <location>
        <begin position="198"/>
        <end position="207"/>
    </location>
</feature>
<dbReference type="AlphaFoldDB" id="A0A8S3REV5"/>
<evidence type="ECO:0000259" key="2">
    <source>
        <dbReference type="PROSITE" id="PS50026"/>
    </source>
</evidence>
<gene>
    <name evidence="3" type="ORF">MEDL_18147</name>
</gene>